<evidence type="ECO:0000313" key="2">
    <source>
        <dbReference type="EMBL" id="SCO66340.1"/>
    </source>
</evidence>
<sequence length="92" mass="11000">MKRAIDETYNVEIPRIENIVSQSLNECSDQIRQLNTLIYHLENPEGHGIQERVYGTKKQEYKNRLQSLHQCIKEKYKKNEKEILLRQISTKL</sequence>
<proteinExistence type="predicted"/>
<organism evidence="2 3">
    <name type="scientific">Plasmodium vivax</name>
    <name type="common">malaria parasite P. vivax</name>
    <dbReference type="NCBI Taxonomy" id="5855"/>
    <lineage>
        <taxon>Eukaryota</taxon>
        <taxon>Sar</taxon>
        <taxon>Alveolata</taxon>
        <taxon>Apicomplexa</taxon>
        <taxon>Aconoidasida</taxon>
        <taxon>Haemosporida</taxon>
        <taxon>Plasmodiidae</taxon>
        <taxon>Plasmodium</taxon>
        <taxon>Plasmodium (Plasmodium)</taxon>
    </lineage>
</organism>
<evidence type="ECO:0000259" key="1">
    <source>
        <dbReference type="Pfam" id="PF18515"/>
    </source>
</evidence>
<dbReference type="AlphaFoldDB" id="A0A1G4GUQ7"/>
<evidence type="ECO:0000313" key="3">
    <source>
        <dbReference type="Proteomes" id="UP000196402"/>
    </source>
</evidence>
<dbReference type="InterPro" id="IPR041668">
    <property type="entry name" value="Rh5_CC"/>
</dbReference>
<dbReference type="EMBL" id="LT615245">
    <property type="protein sequence ID" value="SCO66340.1"/>
    <property type="molecule type" value="Genomic_DNA"/>
</dbReference>
<accession>A0A1G4GUQ7</accession>
<dbReference type="Proteomes" id="UP000196402">
    <property type="component" value="Chromosome 7"/>
</dbReference>
<feature type="domain" description="Rh5 coiled-coil" evidence="1">
    <location>
        <begin position="12"/>
        <end position="83"/>
    </location>
</feature>
<name>A0A1G4GUQ7_PLAVI</name>
<gene>
    <name evidence="2" type="ORF">PVT01_070005400</name>
</gene>
<protein>
    <recommendedName>
        <fullName evidence="1">Rh5 coiled-coil domain-containing protein</fullName>
    </recommendedName>
</protein>
<dbReference type="Pfam" id="PF18515">
    <property type="entry name" value="Rh5"/>
    <property type="match status" value="1"/>
</dbReference>
<reference evidence="2 3" key="1">
    <citation type="submission" date="2016-07" db="EMBL/GenBank/DDBJ databases">
        <authorList>
            <consortium name="Pathogen Informatics"/>
        </authorList>
    </citation>
    <scope>NUCLEOTIDE SEQUENCE [LARGE SCALE GENOMIC DNA]</scope>
</reference>